<protein>
    <submittedName>
        <fullName evidence="1">Uncharacterized protein</fullName>
    </submittedName>
</protein>
<organism evidence="1 2">
    <name type="scientific">Glycomyces paridis</name>
    <dbReference type="NCBI Taxonomy" id="2126555"/>
    <lineage>
        <taxon>Bacteria</taxon>
        <taxon>Bacillati</taxon>
        <taxon>Actinomycetota</taxon>
        <taxon>Actinomycetes</taxon>
        <taxon>Glycomycetales</taxon>
        <taxon>Glycomycetaceae</taxon>
        <taxon>Glycomyces</taxon>
    </lineage>
</organism>
<accession>A0A4S8PJI6</accession>
<reference evidence="1 2" key="1">
    <citation type="journal article" date="2018" name="Int. J. Syst. Evol. Microbiol.">
        <title>Glycomyces paridis sp. nov., isolated from the medicinal plant Paris polyphylla.</title>
        <authorList>
            <person name="Fang X.M."/>
            <person name="Bai J.L."/>
            <person name="Su J."/>
            <person name="Zhao L.L."/>
            <person name="Liu H.Y."/>
            <person name="Ma B.P."/>
            <person name="Zhang Y.Q."/>
            <person name="Yu L.Y."/>
        </authorList>
    </citation>
    <scope>NUCLEOTIDE SEQUENCE [LARGE SCALE GENOMIC DNA]</scope>
    <source>
        <strain evidence="1 2">CPCC 204357</strain>
    </source>
</reference>
<gene>
    <name evidence="1" type="ORF">E9998_09165</name>
</gene>
<comment type="caution">
    <text evidence="1">The sequence shown here is derived from an EMBL/GenBank/DDBJ whole genome shotgun (WGS) entry which is preliminary data.</text>
</comment>
<proteinExistence type="predicted"/>
<keyword evidence="2" id="KW-1185">Reference proteome</keyword>
<dbReference type="Proteomes" id="UP000305792">
    <property type="component" value="Unassembled WGS sequence"/>
</dbReference>
<evidence type="ECO:0000313" key="1">
    <source>
        <dbReference type="EMBL" id="THV29642.1"/>
    </source>
</evidence>
<dbReference type="RefSeq" id="WP_136529385.1">
    <property type="nucleotide sequence ID" value="NZ_STGX01000005.1"/>
</dbReference>
<name>A0A4S8PJI6_9ACTN</name>
<dbReference type="EMBL" id="STGX01000005">
    <property type="protein sequence ID" value="THV29642.1"/>
    <property type="molecule type" value="Genomic_DNA"/>
</dbReference>
<sequence length="74" mass="8685">MGEFIHNDIDENYYSLTYPNGDFVIYHRACGFDYNPDTGWCGCCIDHNDPDCECIHFLADTDHQCDWCDWTHSI</sequence>
<evidence type="ECO:0000313" key="2">
    <source>
        <dbReference type="Proteomes" id="UP000305792"/>
    </source>
</evidence>
<dbReference type="AlphaFoldDB" id="A0A4S8PJI6"/>